<dbReference type="GO" id="GO:0007165">
    <property type="term" value="P:signal transduction"/>
    <property type="evidence" value="ECO:0007669"/>
    <property type="project" value="TreeGrafter"/>
</dbReference>
<dbReference type="InterPro" id="IPR004447">
    <property type="entry name" value="Peptidase_S41A"/>
</dbReference>
<proteinExistence type="inferred from homology"/>
<dbReference type="STRING" id="1524460.IX84_06750"/>
<comment type="caution">
    <text evidence="9">The sequence shown here is derived from an EMBL/GenBank/DDBJ whole genome shotgun (WGS) entry which is preliminary data.</text>
</comment>
<dbReference type="Proteomes" id="UP000029736">
    <property type="component" value="Unassembled WGS sequence"/>
</dbReference>
<keyword evidence="4 5" id="KW-0720">Serine protease</keyword>
<dbReference type="Pfam" id="PF03572">
    <property type="entry name" value="Peptidase_S41"/>
    <property type="match status" value="1"/>
</dbReference>
<dbReference type="AlphaFoldDB" id="A0A098S9P0"/>
<dbReference type="SUPFAM" id="SSF50156">
    <property type="entry name" value="PDZ domain-like"/>
    <property type="match status" value="1"/>
</dbReference>
<keyword evidence="3 5" id="KW-0378">Hydrolase</keyword>
<protein>
    <submittedName>
        <fullName evidence="9">Carboxyl-terminal protease</fullName>
    </submittedName>
</protein>
<dbReference type="CDD" id="cd07560">
    <property type="entry name" value="Peptidase_S41_CPP"/>
    <property type="match status" value="1"/>
</dbReference>
<keyword evidence="2 5" id="KW-0645">Protease</keyword>
<dbReference type="NCBIfam" id="TIGR00225">
    <property type="entry name" value="prc"/>
    <property type="match status" value="1"/>
</dbReference>
<dbReference type="GO" id="GO:0004175">
    <property type="term" value="F:endopeptidase activity"/>
    <property type="evidence" value="ECO:0007669"/>
    <property type="project" value="TreeGrafter"/>
</dbReference>
<name>A0A098S9P0_9BACT</name>
<dbReference type="RefSeq" id="WP_044217728.1">
    <property type="nucleotide sequence ID" value="NZ_JBKAGJ010000001.1"/>
</dbReference>
<feature type="domain" description="Tail specific protease" evidence="8">
    <location>
        <begin position="189"/>
        <end position="372"/>
    </location>
</feature>
<evidence type="ECO:0000259" key="8">
    <source>
        <dbReference type="SMART" id="SM00245"/>
    </source>
</evidence>
<evidence type="ECO:0000256" key="5">
    <source>
        <dbReference type="RuleBase" id="RU004404"/>
    </source>
</evidence>
<reference evidence="9 10" key="1">
    <citation type="journal article" date="2014" name="Int. J. Syst. Evol. Microbiol.">
        <title>Phaeodactylibacter xiamenensis gen. nov., sp. nov., a member of the family Saprospiraceae isolated from the marine alga Phaeodactylum tricornutum.</title>
        <authorList>
            <person name="Chen Z.Jr."/>
            <person name="Lei X."/>
            <person name="Lai Q."/>
            <person name="Li Y."/>
            <person name="Zhang B."/>
            <person name="Zhang J."/>
            <person name="Zhang H."/>
            <person name="Yang L."/>
            <person name="Zheng W."/>
            <person name="Tian Y."/>
            <person name="Yu Z."/>
            <person name="Xu H.Jr."/>
            <person name="Zheng T."/>
        </authorList>
    </citation>
    <scope>NUCLEOTIDE SEQUENCE [LARGE SCALE GENOMIC DNA]</scope>
    <source>
        <strain evidence="9 10">KD52</strain>
    </source>
</reference>
<evidence type="ECO:0000256" key="3">
    <source>
        <dbReference type="ARBA" id="ARBA00022801"/>
    </source>
</evidence>
<gene>
    <name evidence="9" type="ORF">IX84_06750</name>
</gene>
<dbReference type="Gene3D" id="3.30.750.44">
    <property type="match status" value="1"/>
</dbReference>
<dbReference type="GO" id="GO:0030288">
    <property type="term" value="C:outer membrane-bounded periplasmic space"/>
    <property type="evidence" value="ECO:0007669"/>
    <property type="project" value="TreeGrafter"/>
</dbReference>
<dbReference type="GO" id="GO:0006508">
    <property type="term" value="P:proteolysis"/>
    <property type="evidence" value="ECO:0007669"/>
    <property type="project" value="UniProtKB-KW"/>
</dbReference>
<dbReference type="SMART" id="SM00245">
    <property type="entry name" value="TSPc"/>
    <property type="match status" value="1"/>
</dbReference>
<dbReference type="EMBL" id="JPOS01000016">
    <property type="protein sequence ID" value="KGE88825.1"/>
    <property type="molecule type" value="Genomic_DNA"/>
</dbReference>
<dbReference type="Gene3D" id="2.30.42.10">
    <property type="match status" value="1"/>
</dbReference>
<dbReference type="Gene3D" id="3.90.226.10">
    <property type="entry name" value="2-enoyl-CoA Hydratase, Chain A, domain 1"/>
    <property type="match status" value="1"/>
</dbReference>
<evidence type="ECO:0000256" key="1">
    <source>
        <dbReference type="ARBA" id="ARBA00009179"/>
    </source>
</evidence>
<sequence length="554" mass="61743">MHQDRPSAPNKFSIWLPLLFAIVLVTGMLLGMRMQSNMPKLVVEQEAPGPEGIGQGKVEEILRYVEAKYVDAVDKEALTQEVIDDLLSRLDPHSNYISAEELQAVNEQLKGNFDGIGVEFMVLDDTIVVVTPLAGGPSETAGILSGDRIVQIADSTIAGVGMDSDDIIKMLRGEKGTDVQIGILRGKETKLRQFTVTRDEIPMNSVDVAYMLDANTGYIKLNRFSATTYEEFMKALEELVENQGMEDLVLDLRHNPGGYLQQATNMLSQLFKEKDKLLVYTEGDAVSRSEYTSTGRNFFDVEDIVVLIDEGSASASEIVAGAIQDHDRGVIIGRRSFGKGLVQEQYKLRDGAALRLTVARYYTPSGRSIQKPYDDPEAYEHEMYDRYETGEMEAARNILIQDSTEYYTDNGRIVYGGGGIMPDVFVPIDTLSLDEDYLTLRQYVPQYVFRYLGEEADPAALTEQGLDRFVTSFSIDDALLQGLITYAEEHGDPLTADALSEPVKRATKHMLKARIAKQLFEDEGYYKVWNMEDAMVKEALKAIARSTSLTASQQ</sequence>
<evidence type="ECO:0000313" key="10">
    <source>
        <dbReference type="Proteomes" id="UP000029736"/>
    </source>
</evidence>
<dbReference type="CDD" id="cd06782">
    <property type="entry name" value="cpPDZ_CPP-like"/>
    <property type="match status" value="1"/>
</dbReference>
<accession>A0A098S9P0</accession>
<dbReference type="InterPro" id="IPR029045">
    <property type="entry name" value="ClpP/crotonase-like_dom_sf"/>
</dbReference>
<keyword evidence="6" id="KW-0472">Membrane</keyword>
<keyword evidence="6" id="KW-0812">Transmembrane</keyword>
<dbReference type="InterPro" id="IPR001478">
    <property type="entry name" value="PDZ"/>
</dbReference>
<organism evidence="9 10">
    <name type="scientific">Phaeodactylibacter xiamenensis</name>
    <dbReference type="NCBI Taxonomy" id="1524460"/>
    <lineage>
        <taxon>Bacteria</taxon>
        <taxon>Pseudomonadati</taxon>
        <taxon>Bacteroidota</taxon>
        <taxon>Saprospiria</taxon>
        <taxon>Saprospirales</taxon>
        <taxon>Haliscomenobacteraceae</taxon>
        <taxon>Phaeodactylibacter</taxon>
    </lineage>
</organism>
<dbReference type="InterPro" id="IPR036034">
    <property type="entry name" value="PDZ_sf"/>
</dbReference>
<evidence type="ECO:0000313" key="9">
    <source>
        <dbReference type="EMBL" id="KGE88825.1"/>
    </source>
</evidence>
<dbReference type="Pfam" id="PF13180">
    <property type="entry name" value="PDZ_2"/>
    <property type="match status" value="1"/>
</dbReference>
<dbReference type="GO" id="GO:0008236">
    <property type="term" value="F:serine-type peptidase activity"/>
    <property type="evidence" value="ECO:0007669"/>
    <property type="project" value="UniProtKB-KW"/>
</dbReference>
<dbReference type="PANTHER" id="PTHR32060">
    <property type="entry name" value="TAIL-SPECIFIC PROTEASE"/>
    <property type="match status" value="1"/>
</dbReference>
<feature type="domain" description="PDZ" evidence="7">
    <location>
        <begin position="114"/>
        <end position="187"/>
    </location>
</feature>
<dbReference type="OrthoDB" id="9812068at2"/>
<evidence type="ECO:0000256" key="4">
    <source>
        <dbReference type="ARBA" id="ARBA00022825"/>
    </source>
</evidence>
<dbReference type="PANTHER" id="PTHR32060:SF30">
    <property type="entry name" value="CARBOXY-TERMINAL PROCESSING PROTEASE CTPA"/>
    <property type="match status" value="1"/>
</dbReference>
<evidence type="ECO:0000256" key="6">
    <source>
        <dbReference type="SAM" id="Phobius"/>
    </source>
</evidence>
<keyword evidence="10" id="KW-1185">Reference proteome</keyword>
<dbReference type="InterPro" id="IPR005151">
    <property type="entry name" value="Tail-specific_protease"/>
</dbReference>
<dbReference type="SMART" id="SM00228">
    <property type="entry name" value="PDZ"/>
    <property type="match status" value="1"/>
</dbReference>
<evidence type="ECO:0000259" key="7">
    <source>
        <dbReference type="SMART" id="SM00228"/>
    </source>
</evidence>
<evidence type="ECO:0000256" key="2">
    <source>
        <dbReference type="ARBA" id="ARBA00022670"/>
    </source>
</evidence>
<keyword evidence="6" id="KW-1133">Transmembrane helix</keyword>
<feature type="transmembrane region" description="Helical" evidence="6">
    <location>
        <begin position="12"/>
        <end position="31"/>
    </location>
</feature>
<dbReference type="SUPFAM" id="SSF52096">
    <property type="entry name" value="ClpP/crotonase"/>
    <property type="match status" value="1"/>
</dbReference>
<comment type="similarity">
    <text evidence="1 5">Belongs to the peptidase S41A family.</text>
</comment>